<reference evidence="2" key="1">
    <citation type="submission" date="2017-06" db="EMBL/GenBank/DDBJ databases">
        <title>FDA dAtabase for Regulatory Grade micrObial Sequences (FDA-ARGOS): Supporting development and validation of Infectious Disease Dx tests.</title>
        <authorList>
            <person name="Minogue T."/>
            <person name="Wolcott M."/>
            <person name="Wasieloski L."/>
            <person name="Aguilar W."/>
            <person name="Moore D."/>
            <person name="Tallon L."/>
            <person name="Sadzewicz L."/>
            <person name="Sengamalay N."/>
            <person name="Ott S."/>
            <person name="Godinez A."/>
            <person name="Nagaraj S."/>
            <person name="Nadendla S."/>
            <person name="Geyer C."/>
            <person name="Sichtig H."/>
        </authorList>
    </citation>
    <scope>NUCLEOTIDE SEQUENCE [LARGE SCALE GENOMIC DNA]</scope>
    <source>
        <strain evidence="2">FDAARGOS_289</strain>
    </source>
</reference>
<dbReference type="AlphaFoldDB" id="A0A1Z3U791"/>
<dbReference type="GeneID" id="34016272"/>
<proteinExistence type="predicted"/>
<evidence type="ECO:0000313" key="1">
    <source>
        <dbReference type="EMBL" id="ASE39133.1"/>
    </source>
</evidence>
<dbReference type="Proteomes" id="UP000197050">
    <property type="component" value="Chromosome"/>
</dbReference>
<dbReference type="RefSeq" id="WP_088582452.1">
    <property type="nucleotide sequence ID" value="NZ_CP022048.2"/>
</dbReference>
<dbReference type="KEGG" id="bvc:CEP68_06250"/>
<evidence type="ECO:0000313" key="2">
    <source>
        <dbReference type="Proteomes" id="UP000197050"/>
    </source>
</evidence>
<gene>
    <name evidence="1" type="ORF">CEP68_06250</name>
</gene>
<protein>
    <submittedName>
        <fullName evidence="1">Uncharacterized protein</fullName>
    </submittedName>
</protein>
<accession>A0A1Z3U791</accession>
<organism evidence="1 2">
    <name type="scientific">Brevundimonas vesicularis</name>
    <name type="common">Pseudomonas vesicularis</name>
    <dbReference type="NCBI Taxonomy" id="41276"/>
    <lineage>
        <taxon>Bacteria</taxon>
        <taxon>Pseudomonadati</taxon>
        <taxon>Pseudomonadota</taxon>
        <taxon>Alphaproteobacteria</taxon>
        <taxon>Caulobacterales</taxon>
        <taxon>Caulobacteraceae</taxon>
        <taxon>Brevundimonas</taxon>
    </lineage>
</organism>
<name>A0A1Z3U791_BREVE</name>
<dbReference type="EMBL" id="CP022048">
    <property type="protein sequence ID" value="ASE39133.1"/>
    <property type="molecule type" value="Genomic_DNA"/>
</dbReference>
<sequence>MSFNDLLADLDATVFAELADDTAAVWFRMEGVAYTVAAILEGGERGAVAGGMPTMMAGTTVRLSAAEIAAKAPDLSGLEPAQIAALVPQFANVWPAPLPRPMSGERITINGRHFIFHGDPWLDEEQGGRDWICPVTRA</sequence>